<dbReference type="Proteomes" id="UP000078397">
    <property type="component" value="Unassembled WGS sequence"/>
</dbReference>
<dbReference type="AlphaFoldDB" id="A0A179G6R4"/>
<keyword evidence="2" id="KW-1185">Reference proteome</keyword>
<comment type="caution">
    <text evidence="1">The sequence shown here is derived from an EMBL/GenBank/DDBJ whole genome shotgun (WGS) entry which is preliminary data.</text>
</comment>
<accession>A0A179G6R4</accession>
<evidence type="ECO:0000313" key="1">
    <source>
        <dbReference type="EMBL" id="OAQ72869.1"/>
    </source>
</evidence>
<gene>
    <name evidence="1" type="ORF">VFPPC_15206</name>
</gene>
<reference evidence="1 2" key="1">
    <citation type="journal article" date="2016" name="PLoS Pathog.">
        <title>Biosynthesis of antibiotic leucinostatins in bio-control fungus Purpureocillium lilacinum and their inhibition on phytophthora revealed by genome mining.</title>
        <authorList>
            <person name="Wang G."/>
            <person name="Liu Z."/>
            <person name="Lin R."/>
            <person name="Li E."/>
            <person name="Mao Z."/>
            <person name="Ling J."/>
            <person name="Yang Y."/>
            <person name="Yin W.B."/>
            <person name="Xie B."/>
        </authorList>
    </citation>
    <scope>NUCLEOTIDE SEQUENCE [LARGE SCALE GENOMIC DNA]</scope>
    <source>
        <strain evidence="1">170</strain>
    </source>
</reference>
<name>A0A179G6R4_METCM</name>
<dbReference type="GeneID" id="28856953"/>
<sequence>MIVLSAFALLHRLPPQYEWPWETECSKRLHLPKRHFTVYHDSQFKLRSIPLQPRLLRYLLKDPTRVHPCPTVSVLDSHNPLGRTPYGGMVLVMKYSVIKSAFRHSPCQFTQPTGITRPWCNRFCFDLTMGRDELQYFSTVTSYRCHPM</sequence>
<organism evidence="1 2">
    <name type="scientific">Pochonia chlamydosporia 170</name>
    <dbReference type="NCBI Taxonomy" id="1380566"/>
    <lineage>
        <taxon>Eukaryota</taxon>
        <taxon>Fungi</taxon>
        <taxon>Dikarya</taxon>
        <taxon>Ascomycota</taxon>
        <taxon>Pezizomycotina</taxon>
        <taxon>Sordariomycetes</taxon>
        <taxon>Hypocreomycetidae</taxon>
        <taxon>Hypocreales</taxon>
        <taxon>Clavicipitaceae</taxon>
        <taxon>Pochonia</taxon>
    </lineage>
</organism>
<dbReference type="EMBL" id="LSBJ02000001">
    <property type="protein sequence ID" value="OAQ72869.1"/>
    <property type="molecule type" value="Genomic_DNA"/>
</dbReference>
<evidence type="ECO:0000313" key="2">
    <source>
        <dbReference type="Proteomes" id="UP000078397"/>
    </source>
</evidence>
<dbReference type="KEGG" id="pchm:VFPPC_15206"/>
<protein>
    <submittedName>
        <fullName evidence="1">Uncharacterized protein</fullName>
    </submittedName>
</protein>
<dbReference type="RefSeq" id="XP_018148952.1">
    <property type="nucleotide sequence ID" value="XM_018292959.1"/>
</dbReference>
<proteinExistence type="predicted"/>